<accession>A0ABQ5SVJ5</accession>
<comment type="caution">
    <text evidence="1">The sequence shown here is derived from an EMBL/GenBank/DDBJ whole genome shotgun (WGS) entry which is preliminary data.</text>
</comment>
<dbReference type="EMBL" id="BSEL01000005">
    <property type="protein sequence ID" value="GLJ68215.1"/>
    <property type="molecule type" value="Genomic_DNA"/>
</dbReference>
<sequence length="116" mass="12201">MGTVHAGWRVRATLLFYLSDQSVGPSCREGAPVDRGRQTGVLGEALSEVGGGAETGPVRDLVDGQVRSLEEPAGVLDPHRGGCRRLAASKPERRRANPAISVDIALECVGLVLLIC</sequence>
<proteinExistence type="predicted"/>
<keyword evidence="2" id="KW-1185">Reference proteome</keyword>
<reference evidence="1" key="1">
    <citation type="journal article" date="2014" name="Int. J. Syst. Evol. Microbiol.">
        <title>Complete genome of a new Firmicutes species belonging to the dominant human colonic microbiota ('Ruminococcus bicirculans') reveals two chromosomes and a selective capacity to utilize plant glucans.</title>
        <authorList>
            <consortium name="NISC Comparative Sequencing Program"/>
            <person name="Wegmann U."/>
            <person name="Louis P."/>
            <person name="Goesmann A."/>
            <person name="Henrissat B."/>
            <person name="Duncan S.H."/>
            <person name="Flint H.J."/>
        </authorList>
    </citation>
    <scope>NUCLEOTIDE SEQUENCE</scope>
    <source>
        <strain evidence="1">VKM Ac-1246</strain>
    </source>
</reference>
<evidence type="ECO:0000313" key="1">
    <source>
        <dbReference type="EMBL" id="GLJ68215.1"/>
    </source>
</evidence>
<gene>
    <name evidence="1" type="ORF">GCM10017579_22510</name>
</gene>
<dbReference type="Proteomes" id="UP001142292">
    <property type="component" value="Unassembled WGS sequence"/>
</dbReference>
<name>A0ABQ5SVJ5_9ACTN</name>
<protein>
    <submittedName>
        <fullName evidence="1">Uncharacterized protein</fullName>
    </submittedName>
</protein>
<reference evidence="1" key="2">
    <citation type="submission" date="2023-01" db="EMBL/GenBank/DDBJ databases">
        <authorList>
            <person name="Sun Q."/>
            <person name="Evtushenko L."/>
        </authorList>
    </citation>
    <scope>NUCLEOTIDE SEQUENCE</scope>
    <source>
        <strain evidence="1">VKM Ac-1246</strain>
    </source>
</reference>
<evidence type="ECO:0000313" key="2">
    <source>
        <dbReference type="Proteomes" id="UP001142292"/>
    </source>
</evidence>
<organism evidence="1 2">
    <name type="scientific">Nocardioides luteus</name>
    <dbReference type="NCBI Taxonomy" id="1844"/>
    <lineage>
        <taxon>Bacteria</taxon>
        <taxon>Bacillati</taxon>
        <taxon>Actinomycetota</taxon>
        <taxon>Actinomycetes</taxon>
        <taxon>Propionibacteriales</taxon>
        <taxon>Nocardioidaceae</taxon>
        <taxon>Nocardioides</taxon>
    </lineage>
</organism>